<dbReference type="PANTHER" id="PTHR34035:SF1">
    <property type="entry name" value="TESTIS-EXPRESSED PROTEIN 47"/>
    <property type="match status" value="1"/>
</dbReference>
<organism evidence="1">
    <name type="scientific">Trypanosoma congolense (strain IL3000)</name>
    <dbReference type="NCBI Taxonomy" id="1068625"/>
    <lineage>
        <taxon>Eukaryota</taxon>
        <taxon>Discoba</taxon>
        <taxon>Euglenozoa</taxon>
        <taxon>Kinetoplastea</taxon>
        <taxon>Metakinetoplastina</taxon>
        <taxon>Trypanosomatida</taxon>
        <taxon>Trypanosomatidae</taxon>
        <taxon>Trypanosoma</taxon>
        <taxon>Nannomonas</taxon>
    </lineage>
</organism>
<dbReference type="AlphaFoldDB" id="G0USU2"/>
<dbReference type="Pfam" id="PF24787">
    <property type="entry name" value="TEX47"/>
    <property type="match status" value="1"/>
</dbReference>
<dbReference type="VEuPathDB" id="TriTrypDB:TcIL3000_8_6820"/>
<proteinExistence type="predicted"/>
<dbReference type="InterPro" id="IPR055308">
    <property type="entry name" value="TEX47-like"/>
</dbReference>
<protein>
    <submittedName>
        <fullName evidence="1">Uncharacterized protein</fullName>
    </submittedName>
</protein>
<name>G0USU2_TRYCI</name>
<accession>G0USU2</accession>
<dbReference type="EMBL" id="HE575321">
    <property type="protein sequence ID" value="CCC92455.1"/>
    <property type="molecule type" value="Genomic_DNA"/>
</dbReference>
<evidence type="ECO:0000313" key="1">
    <source>
        <dbReference type="EMBL" id="CCC92455.1"/>
    </source>
</evidence>
<reference evidence="1" key="1">
    <citation type="journal article" date="2012" name="Proc. Natl. Acad. Sci. U.S.A.">
        <title>Antigenic diversity is generated by distinct evolutionary mechanisms in African trypanosome species.</title>
        <authorList>
            <person name="Jackson A.P."/>
            <person name="Berry A."/>
            <person name="Aslett M."/>
            <person name="Allison H.C."/>
            <person name="Burton P."/>
            <person name="Vavrova-Anderson J."/>
            <person name="Brown R."/>
            <person name="Browne H."/>
            <person name="Corton N."/>
            <person name="Hauser H."/>
            <person name="Gamble J."/>
            <person name="Gilderthorp R."/>
            <person name="Marcello L."/>
            <person name="McQuillan J."/>
            <person name="Otto T.D."/>
            <person name="Quail M.A."/>
            <person name="Sanders M.J."/>
            <person name="van Tonder A."/>
            <person name="Ginger M.L."/>
            <person name="Field M.C."/>
            <person name="Barry J.D."/>
            <person name="Hertz-Fowler C."/>
            <person name="Berriman M."/>
        </authorList>
    </citation>
    <scope>NUCLEOTIDE SEQUENCE</scope>
    <source>
        <strain evidence="1">IL3000</strain>
    </source>
</reference>
<dbReference type="PANTHER" id="PTHR34035">
    <property type="entry name" value="TESTIS-EXPRESSED PROTEIN 47"/>
    <property type="match status" value="1"/>
</dbReference>
<sequence length="263" mass="29344">MPKCDTTVINDIQLQAAQLFVEPQTLLDVMLKQFHTVKRSQTDPFVSRVVIAGEVNEVIPCEFMKIIQETIDTSLCKRENPLSEPGCTSVLPSGVFIDYETCFIGLFEALDRHVIDFLTQLKTVSNSTGSVFLNVRILFLTDDVIPSATPCVGFLSKAPGMAAEGGTQDASEESIADMVVKDVSNLSKILSLASSENVIRRKAFLDNVRITHPSLLPSAACIYLYVKNEIFFTLDEYLQVFDKLPELTRDYEINHPVDQPLKY</sequence>
<gene>
    <name evidence="1" type="ORF">TCIL3000_8_6820</name>
</gene>